<keyword evidence="1" id="KW-0732">Signal</keyword>
<gene>
    <name evidence="2" type="ORF">Lalb_Chr12g0206171</name>
</gene>
<evidence type="ECO:0000313" key="3">
    <source>
        <dbReference type="Proteomes" id="UP000447434"/>
    </source>
</evidence>
<evidence type="ECO:0000313" key="2">
    <source>
        <dbReference type="EMBL" id="KAE9603047.1"/>
    </source>
</evidence>
<feature type="chain" id="PRO_5025441354" evidence="1">
    <location>
        <begin position="24"/>
        <end position="103"/>
    </location>
</feature>
<dbReference type="Proteomes" id="UP000447434">
    <property type="component" value="Chromosome 12"/>
</dbReference>
<keyword evidence="3" id="KW-1185">Reference proteome</keyword>
<proteinExistence type="predicted"/>
<protein>
    <submittedName>
        <fullName evidence="2">Uncharacterized protein</fullName>
    </submittedName>
</protein>
<evidence type="ECO:0000256" key="1">
    <source>
        <dbReference type="SAM" id="SignalP"/>
    </source>
</evidence>
<comment type="caution">
    <text evidence="2">The sequence shown here is derived from an EMBL/GenBank/DDBJ whole genome shotgun (WGS) entry which is preliminary data.</text>
</comment>
<feature type="signal peptide" evidence="1">
    <location>
        <begin position="1"/>
        <end position="23"/>
    </location>
</feature>
<organism evidence="2 3">
    <name type="scientific">Lupinus albus</name>
    <name type="common">White lupine</name>
    <name type="synonym">Lupinus termis</name>
    <dbReference type="NCBI Taxonomy" id="3870"/>
    <lineage>
        <taxon>Eukaryota</taxon>
        <taxon>Viridiplantae</taxon>
        <taxon>Streptophyta</taxon>
        <taxon>Embryophyta</taxon>
        <taxon>Tracheophyta</taxon>
        <taxon>Spermatophyta</taxon>
        <taxon>Magnoliopsida</taxon>
        <taxon>eudicotyledons</taxon>
        <taxon>Gunneridae</taxon>
        <taxon>Pentapetalae</taxon>
        <taxon>rosids</taxon>
        <taxon>fabids</taxon>
        <taxon>Fabales</taxon>
        <taxon>Fabaceae</taxon>
        <taxon>Papilionoideae</taxon>
        <taxon>50 kb inversion clade</taxon>
        <taxon>genistoids sensu lato</taxon>
        <taxon>core genistoids</taxon>
        <taxon>Genisteae</taxon>
        <taxon>Lupinus</taxon>
    </lineage>
</organism>
<accession>A0A6A4PNC5</accession>
<reference evidence="3" key="1">
    <citation type="journal article" date="2020" name="Nat. Commun.">
        <title>Genome sequence of the cluster root forming white lupin.</title>
        <authorList>
            <person name="Hufnagel B."/>
            <person name="Marques A."/>
            <person name="Soriano A."/>
            <person name="Marques L."/>
            <person name="Divol F."/>
            <person name="Doumas P."/>
            <person name="Sallet E."/>
            <person name="Mancinotti D."/>
            <person name="Carrere S."/>
            <person name="Marande W."/>
            <person name="Arribat S."/>
            <person name="Keller J."/>
            <person name="Huneau C."/>
            <person name="Blein T."/>
            <person name="Aime D."/>
            <person name="Laguerre M."/>
            <person name="Taylor J."/>
            <person name="Schubert V."/>
            <person name="Nelson M."/>
            <person name="Geu-Flores F."/>
            <person name="Crespi M."/>
            <person name="Gallardo-Guerrero K."/>
            <person name="Delaux P.-M."/>
            <person name="Salse J."/>
            <person name="Berges H."/>
            <person name="Guyot R."/>
            <person name="Gouzy J."/>
            <person name="Peret B."/>
        </authorList>
    </citation>
    <scope>NUCLEOTIDE SEQUENCE [LARGE SCALE GENOMIC DNA]</scope>
    <source>
        <strain evidence="3">cv. Amiga</strain>
    </source>
</reference>
<dbReference type="EMBL" id="WOCE01000012">
    <property type="protein sequence ID" value="KAE9603047.1"/>
    <property type="molecule type" value="Genomic_DNA"/>
</dbReference>
<sequence length="103" mass="11725">MLTQPLIISGIMLILLENLDCWGRCYTTWTKKMLMDMHVETSKGDANGMNCESPSGYFGNLDVICTSTTSVSLKTQQAYLSKVFYKFMFPTILSCIREVKEDF</sequence>
<dbReference type="AlphaFoldDB" id="A0A6A4PNC5"/>
<name>A0A6A4PNC5_LUPAL</name>